<evidence type="ECO:0000256" key="1">
    <source>
        <dbReference type="SAM" id="MobiDB-lite"/>
    </source>
</evidence>
<sequence>MALTVGDYIVAWICALPLEMAAAKAMLDETHSPLRHQPPTDHNTYTLGRRGHHNIAIACLPSGVYGTISAATFGLMVGIGGGVPRENVDIRLGDVVVSIPSMTSGGVVQFDYGKTLSDGSFQLTGSLNKPPQFLLTTLSQVRSNRMIGDRHVTAVISRTLEKYPEMKTQFSRPKSDWLFRPGYEYQSSKTDCSLACDPGQLVDREPRPTDEPHIHYGLIASGNQMDILCLEMEAAGLVDQLPCLVIRGISDYCDSHKHKQWQGYAALSAAVYASELLETVPKHMDADPKERHGATNHWMVPFGKNLKFVGREEELARIEDIVNGPPTKVAIYGLGGVGKTQIALELAYRIREKHSSSVFWVPCTSHEAVDQAFSNIAQILRLHRRRNRWLFIFDNADSMDMWAQGSSAERSLSLTDYLPLKGSGHILFTARNRKVAVHLASSNVVHISVPNSEGAVQILEKSLIEKDLLDDFITTMTLLKRVAFLALAIIQAAAYINKNLIGLSDYIEVLQEQEADVIELLSEDFGDEARYRDLQNPVATTWLISFQQIQKLDQLAADYLSFMACIHPREIPLSLLPEASSKVKRTNALGLLKAFSFISKQAEYLNLYRLVHLSTRNWLRSQQQFGRQVSMTAMRFAARDFDWEQHTELIKGVGLCLGMDERYNEAIFFFKKLLRTQKQTHGDTNDKTLSCMADLAWAYRGLGRWIEAEELEIRVLETRKQILGPEHYKTLFAIRNLAFTWSRLGKWQDAEAMREQVLEIKKREIGPEHPATLDSMSDLARSYSKLGKGKEVELLQNQVFVARKRWIMVNLASTYRKHSKFKEAEELEKYVLETNTRVLGPDHPHTIRNMSNLASEFLGQNHHPHTLQSMQILSKVLRAQGRVDEALPLVATYFEVRNRLFGPDHPSTKSAAHSLEKVKKEKNVIRTTSST</sequence>
<keyword evidence="4" id="KW-1185">Reference proteome</keyword>
<feature type="compositionally biased region" description="Basic and acidic residues" evidence="1">
    <location>
        <begin position="914"/>
        <end position="924"/>
    </location>
</feature>
<dbReference type="InterPro" id="IPR053137">
    <property type="entry name" value="NLR-like"/>
</dbReference>
<dbReference type="EMBL" id="JBFTWV010000011">
    <property type="protein sequence ID" value="KAL2798841.1"/>
    <property type="molecule type" value="Genomic_DNA"/>
</dbReference>
<gene>
    <name evidence="3" type="ORF">BJX66DRAFT_346612</name>
</gene>
<dbReference type="Pfam" id="PF13374">
    <property type="entry name" value="TPR_10"/>
    <property type="match status" value="3"/>
</dbReference>
<name>A0ABR4GIV0_9EURO</name>
<protein>
    <submittedName>
        <fullName evidence="3">Violaceus kinesin</fullName>
    </submittedName>
</protein>
<dbReference type="Proteomes" id="UP001610563">
    <property type="component" value="Unassembled WGS sequence"/>
</dbReference>
<dbReference type="SMART" id="SM00382">
    <property type="entry name" value="AAA"/>
    <property type="match status" value="1"/>
</dbReference>
<dbReference type="InterPro" id="IPR011990">
    <property type="entry name" value="TPR-like_helical_dom_sf"/>
</dbReference>
<evidence type="ECO:0000313" key="3">
    <source>
        <dbReference type="EMBL" id="KAL2798841.1"/>
    </source>
</evidence>
<dbReference type="PANTHER" id="PTHR46082">
    <property type="entry name" value="ATP/GTP-BINDING PROTEIN-RELATED"/>
    <property type="match status" value="1"/>
</dbReference>
<reference evidence="3 4" key="1">
    <citation type="submission" date="2024-07" db="EMBL/GenBank/DDBJ databases">
        <title>Section-level genome sequencing and comparative genomics of Aspergillus sections Usti and Cavernicolus.</title>
        <authorList>
            <consortium name="Lawrence Berkeley National Laboratory"/>
            <person name="Nybo J.L."/>
            <person name="Vesth T.C."/>
            <person name="Theobald S."/>
            <person name="Frisvad J.C."/>
            <person name="Larsen T.O."/>
            <person name="Kjaerboelling I."/>
            <person name="Rothschild-Mancinelli K."/>
            <person name="Lyhne E.K."/>
            <person name="Kogle M.E."/>
            <person name="Barry K."/>
            <person name="Clum A."/>
            <person name="Na H."/>
            <person name="Ledsgaard L."/>
            <person name="Lin J."/>
            <person name="Lipzen A."/>
            <person name="Kuo A."/>
            <person name="Riley R."/>
            <person name="Mondo S."/>
            <person name="Labutti K."/>
            <person name="Haridas S."/>
            <person name="Pangalinan J."/>
            <person name="Salamov A.A."/>
            <person name="Simmons B.A."/>
            <person name="Magnuson J.K."/>
            <person name="Chen J."/>
            <person name="Drula E."/>
            <person name="Henrissat B."/>
            <person name="Wiebenga A."/>
            <person name="Lubbers R.J."/>
            <person name="Gomes A.C."/>
            <person name="Makela M.R."/>
            <person name="Stajich J."/>
            <person name="Grigoriev I.V."/>
            <person name="Mortensen U.H."/>
            <person name="De Vries R.P."/>
            <person name="Baker S.E."/>
            <person name="Andersen M.R."/>
        </authorList>
    </citation>
    <scope>NUCLEOTIDE SEQUENCE [LARGE SCALE GENOMIC DNA]</scope>
    <source>
        <strain evidence="3 4">CBS 209.92</strain>
    </source>
</reference>
<dbReference type="InterPro" id="IPR003593">
    <property type="entry name" value="AAA+_ATPase"/>
</dbReference>
<organism evidence="3 4">
    <name type="scientific">Aspergillus keveii</name>
    <dbReference type="NCBI Taxonomy" id="714993"/>
    <lineage>
        <taxon>Eukaryota</taxon>
        <taxon>Fungi</taxon>
        <taxon>Dikarya</taxon>
        <taxon>Ascomycota</taxon>
        <taxon>Pezizomycotina</taxon>
        <taxon>Eurotiomycetes</taxon>
        <taxon>Eurotiomycetidae</taxon>
        <taxon>Eurotiales</taxon>
        <taxon>Aspergillaceae</taxon>
        <taxon>Aspergillus</taxon>
        <taxon>Aspergillus subgen. Nidulantes</taxon>
    </lineage>
</organism>
<dbReference type="PANTHER" id="PTHR46082:SF11">
    <property type="entry name" value="AAA+ ATPASE DOMAIN-CONTAINING PROTEIN-RELATED"/>
    <property type="match status" value="1"/>
</dbReference>
<proteinExistence type="predicted"/>
<evidence type="ECO:0000313" key="4">
    <source>
        <dbReference type="Proteomes" id="UP001610563"/>
    </source>
</evidence>
<dbReference type="Gene3D" id="3.40.50.300">
    <property type="entry name" value="P-loop containing nucleotide triphosphate hydrolases"/>
    <property type="match status" value="1"/>
</dbReference>
<dbReference type="SUPFAM" id="SSF48452">
    <property type="entry name" value="TPR-like"/>
    <property type="match status" value="2"/>
</dbReference>
<dbReference type="Gene3D" id="1.25.40.10">
    <property type="entry name" value="Tetratricopeptide repeat domain"/>
    <property type="match status" value="3"/>
</dbReference>
<accession>A0ABR4GIV0</accession>
<dbReference type="SUPFAM" id="SSF52540">
    <property type="entry name" value="P-loop containing nucleoside triphosphate hydrolases"/>
    <property type="match status" value="1"/>
</dbReference>
<dbReference type="InterPro" id="IPR027417">
    <property type="entry name" value="P-loop_NTPase"/>
</dbReference>
<dbReference type="SUPFAM" id="SSF53167">
    <property type="entry name" value="Purine and uridine phosphorylases"/>
    <property type="match status" value="1"/>
</dbReference>
<dbReference type="InterPro" id="IPR035994">
    <property type="entry name" value="Nucleoside_phosphorylase_sf"/>
</dbReference>
<comment type="caution">
    <text evidence="3">The sequence shown here is derived from an EMBL/GenBank/DDBJ whole genome shotgun (WGS) entry which is preliminary data.</text>
</comment>
<feature type="domain" description="AAA+ ATPase" evidence="2">
    <location>
        <begin position="325"/>
        <end position="451"/>
    </location>
</feature>
<evidence type="ECO:0000259" key="2">
    <source>
        <dbReference type="SMART" id="SM00382"/>
    </source>
</evidence>
<feature type="region of interest" description="Disordered" evidence="1">
    <location>
        <begin position="904"/>
        <end position="931"/>
    </location>
</feature>
<dbReference type="Pfam" id="PF13424">
    <property type="entry name" value="TPR_12"/>
    <property type="match status" value="1"/>
</dbReference>
<dbReference type="Gene3D" id="3.40.50.1580">
    <property type="entry name" value="Nucleoside phosphorylase domain"/>
    <property type="match status" value="1"/>
</dbReference>